<name>B5YN44_THAPS</name>
<evidence type="ECO:0000313" key="2">
    <source>
        <dbReference type="EMBL" id="ACI64917.1"/>
    </source>
</evidence>
<dbReference type="HOGENOM" id="CLU_1726025_0_0_1"/>
<protein>
    <submittedName>
        <fullName evidence="2">Uncharacterized protein</fullName>
    </submittedName>
</protein>
<dbReference type="PaxDb" id="35128-Thaps7016"/>
<dbReference type="GeneID" id="7444144"/>
<evidence type="ECO:0000256" key="1">
    <source>
        <dbReference type="SAM" id="MobiDB-lite"/>
    </source>
</evidence>
<dbReference type="AlphaFoldDB" id="B5YN44"/>
<evidence type="ECO:0000313" key="3">
    <source>
        <dbReference type="Proteomes" id="UP000001449"/>
    </source>
</evidence>
<dbReference type="InParanoid" id="B5YN44"/>
<dbReference type="EMBL" id="CP001160">
    <property type="protein sequence ID" value="ACI64917.1"/>
    <property type="molecule type" value="Genomic_DNA"/>
</dbReference>
<reference evidence="2 3" key="2">
    <citation type="journal article" date="2008" name="Nature">
        <title>The Phaeodactylum genome reveals the evolutionary history of diatom genomes.</title>
        <authorList>
            <person name="Bowler C."/>
            <person name="Allen A.E."/>
            <person name="Badger J.H."/>
            <person name="Grimwood J."/>
            <person name="Jabbari K."/>
            <person name="Kuo A."/>
            <person name="Maheswari U."/>
            <person name="Martens C."/>
            <person name="Maumus F."/>
            <person name="Otillar R.P."/>
            <person name="Rayko E."/>
            <person name="Salamov A."/>
            <person name="Vandepoele K."/>
            <person name="Beszteri B."/>
            <person name="Gruber A."/>
            <person name="Heijde M."/>
            <person name="Katinka M."/>
            <person name="Mock T."/>
            <person name="Valentin K."/>
            <person name="Verret F."/>
            <person name="Berges J.A."/>
            <person name="Brownlee C."/>
            <person name="Cadoret J.P."/>
            <person name="Chiovitti A."/>
            <person name="Choi C.J."/>
            <person name="Coesel S."/>
            <person name="De Martino A."/>
            <person name="Detter J.C."/>
            <person name="Durkin C."/>
            <person name="Falciatore A."/>
            <person name="Fournet J."/>
            <person name="Haruta M."/>
            <person name="Huysman M.J."/>
            <person name="Jenkins B.D."/>
            <person name="Jiroutova K."/>
            <person name="Jorgensen R.E."/>
            <person name="Joubert Y."/>
            <person name="Kaplan A."/>
            <person name="Kroger N."/>
            <person name="Kroth P.G."/>
            <person name="La Roche J."/>
            <person name="Lindquist E."/>
            <person name="Lommer M."/>
            <person name="Martin-Jezequel V."/>
            <person name="Lopez P.J."/>
            <person name="Lucas S."/>
            <person name="Mangogna M."/>
            <person name="McGinnis K."/>
            <person name="Medlin L.K."/>
            <person name="Montsant A."/>
            <person name="Oudot-Le Secq M.P."/>
            <person name="Napoli C."/>
            <person name="Obornik M."/>
            <person name="Parker M.S."/>
            <person name="Petit J.L."/>
            <person name="Porcel B.M."/>
            <person name="Poulsen N."/>
            <person name="Robison M."/>
            <person name="Rychlewski L."/>
            <person name="Rynearson T.A."/>
            <person name="Schmutz J."/>
            <person name="Shapiro H."/>
            <person name="Siaut M."/>
            <person name="Stanley M."/>
            <person name="Sussman M.R."/>
            <person name="Taylor A.R."/>
            <person name="Vardi A."/>
            <person name="von Dassow P."/>
            <person name="Vyverman W."/>
            <person name="Willis A."/>
            <person name="Wyrwicz L.S."/>
            <person name="Rokhsar D.S."/>
            <person name="Weissenbach J."/>
            <person name="Armbrust E.V."/>
            <person name="Green B.R."/>
            <person name="Van de Peer Y."/>
            <person name="Grigoriev I.V."/>
        </authorList>
    </citation>
    <scope>NUCLEOTIDE SEQUENCE [LARGE SCALE GENOMIC DNA]</scope>
    <source>
        <strain evidence="2 3">CCMP1335</strain>
    </source>
</reference>
<dbReference type="Proteomes" id="UP000001449">
    <property type="component" value="Chromosome 7"/>
</dbReference>
<sequence length="152" mass="16269">MASESPNIDFDTNLLSSPSWNIDGCCDGGGRDHEIGIRVDGNNVSAAHAQNHYRTEVAPSTATREETMGGAAYSNQANAANGHASRKLTTSTAITTTMTTEAGTANDDDGGLKEEDLDKMTELVESWREELYMMNVKNSILLDDLVKVGADV</sequence>
<organism evidence="2 3">
    <name type="scientific">Thalassiosira pseudonana</name>
    <name type="common">Marine diatom</name>
    <name type="synonym">Cyclotella nana</name>
    <dbReference type="NCBI Taxonomy" id="35128"/>
    <lineage>
        <taxon>Eukaryota</taxon>
        <taxon>Sar</taxon>
        <taxon>Stramenopiles</taxon>
        <taxon>Ochrophyta</taxon>
        <taxon>Bacillariophyta</taxon>
        <taxon>Coscinodiscophyceae</taxon>
        <taxon>Thalassiosirophycidae</taxon>
        <taxon>Thalassiosirales</taxon>
        <taxon>Thalassiosiraceae</taxon>
        <taxon>Thalassiosira</taxon>
    </lineage>
</organism>
<accession>B5YN44</accession>
<gene>
    <name evidence="2" type="ORF">THAPS_7016</name>
</gene>
<dbReference type="RefSeq" id="XP_002296200.1">
    <property type="nucleotide sequence ID" value="XM_002296164.1"/>
</dbReference>
<feature type="region of interest" description="Disordered" evidence="1">
    <location>
        <begin position="55"/>
        <end position="114"/>
    </location>
</feature>
<keyword evidence="3" id="KW-1185">Reference proteome</keyword>
<proteinExistence type="predicted"/>
<feature type="compositionally biased region" description="Low complexity" evidence="1">
    <location>
        <begin position="89"/>
        <end position="105"/>
    </location>
</feature>
<dbReference type="KEGG" id="tps:THAPS_7016"/>
<reference evidence="2 3" key="1">
    <citation type="journal article" date="2004" name="Science">
        <title>The genome of the diatom Thalassiosira pseudonana: ecology, evolution, and metabolism.</title>
        <authorList>
            <person name="Armbrust E.V."/>
            <person name="Berges J.A."/>
            <person name="Bowler C."/>
            <person name="Green B.R."/>
            <person name="Martinez D."/>
            <person name="Putnam N.H."/>
            <person name="Zhou S."/>
            <person name="Allen A.E."/>
            <person name="Apt K.E."/>
            <person name="Bechner M."/>
            <person name="Brzezinski M.A."/>
            <person name="Chaal B.K."/>
            <person name="Chiovitti A."/>
            <person name="Davis A.K."/>
            <person name="Demarest M.S."/>
            <person name="Detter J.C."/>
            <person name="Glavina T."/>
            <person name="Goodstein D."/>
            <person name="Hadi M.Z."/>
            <person name="Hellsten U."/>
            <person name="Hildebrand M."/>
            <person name="Jenkins B.D."/>
            <person name="Jurka J."/>
            <person name="Kapitonov V.V."/>
            <person name="Kroger N."/>
            <person name="Lau W.W."/>
            <person name="Lane T.W."/>
            <person name="Larimer F.W."/>
            <person name="Lippmeier J.C."/>
            <person name="Lucas S."/>
            <person name="Medina M."/>
            <person name="Montsant A."/>
            <person name="Obornik M."/>
            <person name="Parker M.S."/>
            <person name="Palenik B."/>
            <person name="Pazour G.J."/>
            <person name="Richardson P.M."/>
            <person name="Rynearson T.A."/>
            <person name="Saito M.A."/>
            <person name="Schwartz D.C."/>
            <person name="Thamatrakoln K."/>
            <person name="Valentin K."/>
            <person name="Vardi A."/>
            <person name="Wilkerson F.P."/>
            <person name="Rokhsar D.S."/>
        </authorList>
    </citation>
    <scope>NUCLEOTIDE SEQUENCE [LARGE SCALE GENOMIC DNA]</scope>
    <source>
        <strain evidence="2 3">CCMP1335</strain>
    </source>
</reference>